<dbReference type="PANTHER" id="PTHR15282:SF10">
    <property type="entry name" value="POTASSIUM VOLTAGE-GATED CHANNEL SUBFAMILY E MEMBER 1"/>
    <property type="match status" value="1"/>
</dbReference>
<dbReference type="GO" id="GO:0008076">
    <property type="term" value="C:voltage-gated potassium channel complex"/>
    <property type="evidence" value="ECO:0007669"/>
    <property type="project" value="TreeGrafter"/>
</dbReference>
<dbReference type="GO" id="GO:0097623">
    <property type="term" value="P:potassium ion export across plasma membrane"/>
    <property type="evidence" value="ECO:0007669"/>
    <property type="project" value="TreeGrafter"/>
</dbReference>
<feature type="transmembrane region" description="Helical" evidence="6">
    <location>
        <begin position="55"/>
        <end position="77"/>
    </location>
</feature>
<organism evidence="7 8">
    <name type="scientific">Neogobius melanostomus</name>
    <name type="common">round goby</name>
    <dbReference type="NCBI Taxonomy" id="47308"/>
    <lineage>
        <taxon>Eukaryota</taxon>
        <taxon>Metazoa</taxon>
        <taxon>Chordata</taxon>
        <taxon>Craniata</taxon>
        <taxon>Vertebrata</taxon>
        <taxon>Euteleostomi</taxon>
        <taxon>Actinopterygii</taxon>
        <taxon>Neopterygii</taxon>
        <taxon>Teleostei</taxon>
        <taxon>Neoteleostei</taxon>
        <taxon>Acanthomorphata</taxon>
        <taxon>Gobiaria</taxon>
        <taxon>Gobiiformes</taxon>
        <taxon>Gobioidei</taxon>
        <taxon>Gobiidae</taxon>
        <taxon>Benthophilinae</taxon>
        <taxon>Neogobiini</taxon>
        <taxon>Neogobius</taxon>
    </lineage>
</organism>
<evidence type="ECO:0000313" key="8">
    <source>
        <dbReference type="Proteomes" id="UP000694523"/>
    </source>
</evidence>
<proteinExistence type="inferred from homology"/>
<dbReference type="InterPro" id="IPR000369">
    <property type="entry name" value="K_chnl_KCNE"/>
</dbReference>
<dbReference type="Pfam" id="PF02060">
    <property type="entry name" value="ISK_Channel"/>
    <property type="match status" value="1"/>
</dbReference>
<keyword evidence="4 6" id="KW-1133">Transmembrane helix</keyword>
<evidence type="ECO:0000313" key="7">
    <source>
        <dbReference type="Ensembl" id="ENSNMLP00000014424.1"/>
    </source>
</evidence>
<name>A0A8C6T0H4_9GOBI</name>
<reference evidence="7" key="1">
    <citation type="submission" date="2025-08" db="UniProtKB">
        <authorList>
            <consortium name="Ensembl"/>
        </authorList>
    </citation>
    <scope>IDENTIFICATION</scope>
</reference>
<dbReference type="Proteomes" id="UP000694523">
    <property type="component" value="Unplaced"/>
</dbReference>
<dbReference type="GO" id="GO:0005251">
    <property type="term" value="F:delayed rectifier potassium channel activity"/>
    <property type="evidence" value="ECO:0007669"/>
    <property type="project" value="TreeGrafter"/>
</dbReference>
<reference evidence="7" key="2">
    <citation type="submission" date="2025-09" db="UniProtKB">
        <authorList>
            <consortium name="Ensembl"/>
        </authorList>
    </citation>
    <scope>IDENTIFICATION</scope>
</reference>
<comment type="subcellular location">
    <subcellularLocation>
        <location evidence="1">Membrane</location>
        <topology evidence="1">Single-pass membrane protein</topology>
    </subcellularLocation>
</comment>
<accession>A0A8C6T0H4</accession>
<dbReference type="AlphaFoldDB" id="A0A8C6T0H4"/>
<protein>
    <recommendedName>
        <fullName evidence="9">Potassium voltage-gated channel subfamily E member 1</fullName>
    </recommendedName>
</protein>
<evidence type="ECO:0008006" key="9">
    <source>
        <dbReference type="Google" id="ProtNLM"/>
    </source>
</evidence>
<evidence type="ECO:0000256" key="4">
    <source>
        <dbReference type="ARBA" id="ARBA00022989"/>
    </source>
</evidence>
<dbReference type="GO" id="GO:0086091">
    <property type="term" value="P:regulation of heart rate by cardiac conduction"/>
    <property type="evidence" value="ECO:0007669"/>
    <property type="project" value="TreeGrafter"/>
</dbReference>
<keyword evidence="3 6" id="KW-0812">Transmembrane</keyword>
<evidence type="ECO:0000256" key="2">
    <source>
        <dbReference type="ARBA" id="ARBA00005688"/>
    </source>
</evidence>
<dbReference type="PANTHER" id="PTHR15282">
    <property type="entry name" value="POTASSIUM VOLTAGE-GATED CHANNEL SUBFAMILY E MEMBER 1, 3"/>
    <property type="match status" value="1"/>
</dbReference>
<dbReference type="GO" id="GO:0044325">
    <property type="term" value="F:transmembrane transporter binding"/>
    <property type="evidence" value="ECO:0007669"/>
    <property type="project" value="TreeGrafter"/>
</dbReference>
<keyword evidence="5 6" id="KW-0472">Membrane</keyword>
<evidence type="ECO:0000256" key="5">
    <source>
        <dbReference type="ARBA" id="ARBA00023136"/>
    </source>
</evidence>
<evidence type="ECO:0000256" key="1">
    <source>
        <dbReference type="ARBA" id="ARBA00004167"/>
    </source>
</evidence>
<dbReference type="GO" id="GO:0015459">
    <property type="term" value="F:potassium channel regulator activity"/>
    <property type="evidence" value="ECO:0007669"/>
    <property type="project" value="TreeGrafter"/>
</dbReference>
<comment type="similarity">
    <text evidence="2">Belongs to the potassium channel KCNE family.</text>
</comment>
<dbReference type="Ensembl" id="ENSNMLT00000016218.1">
    <property type="protein sequence ID" value="ENSNMLP00000014424.1"/>
    <property type="gene ID" value="ENSNMLG00000009623.1"/>
</dbReference>
<dbReference type="GO" id="GO:0060307">
    <property type="term" value="P:regulation of ventricular cardiac muscle cell membrane repolarization"/>
    <property type="evidence" value="ECO:0007669"/>
    <property type="project" value="TreeGrafter"/>
</dbReference>
<dbReference type="PRINTS" id="PR00168">
    <property type="entry name" value="KCNECHANNEL"/>
</dbReference>
<evidence type="ECO:0000256" key="6">
    <source>
        <dbReference type="SAM" id="Phobius"/>
    </source>
</evidence>
<dbReference type="GO" id="GO:1902282">
    <property type="term" value="F:voltage-gated potassium channel activity involved in ventricular cardiac muscle cell action potential repolarization"/>
    <property type="evidence" value="ECO:0007669"/>
    <property type="project" value="TreeGrafter"/>
</dbReference>
<sequence length="135" mass="15375">MPNSSTTDLQALVLSFLQHCLNTTGILTSHEPQNYTSQQAVQHAAGVRAHQSSGFMYVLVVVAMFSFFTFGIMFSFIRSKKLENSSDPYHQYIAYDWSKVMTPTRAVAEFFRALPSYNLGFDILARHIFLFSLYI</sequence>
<evidence type="ECO:0000256" key="3">
    <source>
        <dbReference type="ARBA" id="ARBA00022692"/>
    </source>
</evidence>
<keyword evidence="8" id="KW-1185">Reference proteome</keyword>